<feature type="region of interest" description="Disordered" evidence="4">
    <location>
        <begin position="58"/>
        <end position="194"/>
    </location>
</feature>
<dbReference type="GO" id="GO:0005634">
    <property type="term" value="C:nucleus"/>
    <property type="evidence" value="ECO:0007669"/>
    <property type="project" value="UniProtKB-UniRule"/>
</dbReference>
<dbReference type="Proteomes" id="UP000490939">
    <property type="component" value="Unassembled WGS sequence"/>
</dbReference>
<dbReference type="SUPFAM" id="SSF53335">
    <property type="entry name" value="S-adenosyl-L-methionine-dependent methyltransferases"/>
    <property type="match status" value="1"/>
</dbReference>
<feature type="region of interest" description="Disordered" evidence="4">
    <location>
        <begin position="1227"/>
        <end position="1250"/>
    </location>
</feature>
<evidence type="ECO:0000256" key="4">
    <source>
        <dbReference type="SAM" id="MobiDB-lite"/>
    </source>
</evidence>
<dbReference type="Pfam" id="PF04433">
    <property type="entry name" value="SWIRM"/>
    <property type="match status" value="1"/>
</dbReference>
<dbReference type="Gene3D" id="1.10.30.10">
    <property type="entry name" value="High mobility group box domain"/>
    <property type="match status" value="1"/>
</dbReference>
<dbReference type="SUPFAM" id="SSF47095">
    <property type="entry name" value="HMG-box"/>
    <property type="match status" value="1"/>
</dbReference>
<dbReference type="SUPFAM" id="SSF46689">
    <property type="entry name" value="Homeodomain-like"/>
    <property type="match status" value="1"/>
</dbReference>
<keyword evidence="3" id="KW-0539">Nucleus</keyword>
<dbReference type="InterPro" id="IPR036188">
    <property type="entry name" value="FAD/NAD-bd_sf"/>
</dbReference>
<keyword evidence="3" id="KW-0238">DNA-binding</keyword>
<dbReference type="InterPro" id="IPR036910">
    <property type="entry name" value="HMG_box_dom_sf"/>
</dbReference>
<organism evidence="7 8">
    <name type="scientific">Venturia inaequalis</name>
    <name type="common">Apple scab fungus</name>
    <dbReference type="NCBI Taxonomy" id="5025"/>
    <lineage>
        <taxon>Eukaryota</taxon>
        <taxon>Fungi</taxon>
        <taxon>Dikarya</taxon>
        <taxon>Ascomycota</taxon>
        <taxon>Pezizomycotina</taxon>
        <taxon>Dothideomycetes</taxon>
        <taxon>Pleosporomycetidae</taxon>
        <taxon>Venturiales</taxon>
        <taxon>Venturiaceae</taxon>
        <taxon>Venturia</taxon>
    </lineage>
</organism>
<feature type="compositionally biased region" description="Low complexity" evidence="4">
    <location>
        <begin position="1227"/>
        <end position="1245"/>
    </location>
</feature>
<dbReference type="GO" id="GO:0006338">
    <property type="term" value="P:chromatin remodeling"/>
    <property type="evidence" value="ECO:0007669"/>
    <property type="project" value="TreeGrafter"/>
</dbReference>
<dbReference type="InterPro" id="IPR029063">
    <property type="entry name" value="SAM-dependent_MTases_sf"/>
</dbReference>
<evidence type="ECO:0000313" key="7">
    <source>
        <dbReference type="EMBL" id="KAE9993701.1"/>
    </source>
</evidence>
<dbReference type="Gene3D" id="3.40.50.150">
    <property type="entry name" value="Vaccinia Virus protein VP39"/>
    <property type="match status" value="1"/>
</dbReference>
<dbReference type="PANTHER" id="PTHR10742:SF386">
    <property type="entry name" value="LYSINE-SPECIFIC HISTONE DEMETHYLASE 1A"/>
    <property type="match status" value="1"/>
</dbReference>
<dbReference type="Gene3D" id="1.10.10.10">
    <property type="entry name" value="Winged helix-like DNA-binding domain superfamily/Winged helix DNA-binding domain"/>
    <property type="match status" value="1"/>
</dbReference>
<dbReference type="InterPro" id="IPR009057">
    <property type="entry name" value="Homeodomain-like_sf"/>
</dbReference>
<feature type="compositionally biased region" description="Low complexity" evidence="4">
    <location>
        <begin position="1187"/>
        <end position="1207"/>
    </location>
</feature>
<reference evidence="7 8" key="1">
    <citation type="submission" date="2019-07" db="EMBL/GenBank/DDBJ databases">
        <title>Venturia inaequalis Genome Resource.</title>
        <authorList>
            <person name="Lichtner F.J."/>
        </authorList>
    </citation>
    <scope>NUCLEOTIDE SEQUENCE [LARGE SCALE GENOMIC DNA]</scope>
    <source>
        <strain evidence="7 8">DMI_063113</strain>
    </source>
</reference>
<comment type="similarity">
    <text evidence="1">Belongs to the flavin monoamine oxidase family.</text>
</comment>
<dbReference type="PANTHER" id="PTHR10742">
    <property type="entry name" value="FLAVIN MONOAMINE OXIDASE"/>
    <property type="match status" value="1"/>
</dbReference>
<feature type="domain" description="SWIRM" evidence="6">
    <location>
        <begin position="213"/>
        <end position="308"/>
    </location>
</feature>
<keyword evidence="8" id="KW-1185">Reference proteome</keyword>
<dbReference type="InterPro" id="IPR002937">
    <property type="entry name" value="Amino_oxidase"/>
</dbReference>
<dbReference type="Gene3D" id="3.90.660.10">
    <property type="match status" value="1"/>
</dbReference>
<dbReference type="InterPro" id="IPR036388">
    <property type="entry name" value="WH-like_DNA-bd_sf"/>
</dbReference>
<sequence>MDMDFRLDGDNHLNPTFLYSGQDDLLGPALLTPDSEPTKFNLPTQKVDTFDYNIGIYDPYDDSRPPSVQFGDGLDPSEHEGSHVSTNGNGIAPASVSNDIPEGTDGGHYATTNGDFHPVPSAKISKGSKGSKKIHGQALEGTTSSARTSSKNTPNKHGSGQRAKRKSNGLDDSDESKTHRRISSDTPKKASDDFRARTSIPMHLSWMEFARQGIVAAYSSRLNPYALHPGEYKLLREHITRSQVTIYLNIRNAILRLWHRNPLAGITRQEAAGCVKDPRYFPLSQITYEWLMRNGYINFGCVELTNTARPIPRSLAKGGRRKTIVVVGAGMSGLGCARQLEGLIAQLGEQFTDKGERTPKIIILEGRNRVGGRVYSHPLKKQANGILPPGLRSTAEMGAQIVTGFEHGNPMNAIIRGQLGLRYYALKDNSVLYDYDGRTVDKRRDVMVERLWNDVLERAAVYRNKLPTMRTVEGERELIRRGEDPKDSISNTAELISSLEDAGVEVTVRDGNPISTNTSAPENPAVGLDKVGGRQYQLAGSAANKPAAEAAKIIGWNVPQDIPLTESLDLLSITQASPHPTLGETMDEGIKQYQEMLGLTSQDLRLMNWHHANLEYANAANVNQLSLGGWDQDIGNEFEGEHCEVVGGYTQVPRGLWQYPQQLDVRFNHAIKTIKYGGSSLDPPALVECHNGEKFEADEVVLTSSLGVLKESSIKFVPPLPDWKTSCIERMGFGLLNKVVLVYDKAFWEEDRDMFGLLNDAEHDKQNQRSYADCRGRFYLFWNCIQTSGRPMLIALMAGTAAYSVEETDNESLVAEVTGRLAKVFPLTEIPRPSEVIVTRWKKDPFARGSYSYVGPQTQTGDYDIMAQPVGPIHFAGEATCGTHPATVHGAYLSGLRAASEVLDSLLGPIQVSTPIVTTGGHKVKVEQAVRSGSSPLTDIEAFETNNAIPGDAVSGTMVADSSVPSTSVAGTTVAGSSGASVAGIKRKRGYVDVWEPVLPPPDPNADTRLQAEAEDYEARIIGAILSTLSDRPIKPGKPIVNPYLLYQNDEWYNVKARCDSEKVATTGDPNAKTSRNDIRIALGADWRNLREDLKKPYVDKSQEARESSFTALANYKEAVETWDREAERVRNEFIAANPPSDGVMKRLEGRTAIEFGQDRKGRKTSGLSTIVSGSVARPVPDRKPVPDQALLSPSSSSAEDSGYYSGPSSLHSLNGGISTTANTTACSYAPSSTSSNSTVTQASAGPSGQQVSIADLQNITGEDAEEEDQVQDSDSAYDSESLIGGDTMTLASYMTKYRFEHGRRYHAYRDGAYWGPNDDQANEQQDLAHHMYNLTLDRKLHLAPIKSPHNILDIGTGTGIWAIDMADAYPEAHILGTDLSPIQPDFLPPNCEFEIDDVTMEWTFPEDHFDFIHMREMFGSIADWDGLFAQAFRHTKPGGWVEIVEHSVEPACEDGTMPPGHFYEEWGRTVVACGERIGKSFRIWEEAKGYMERAGFVEIHEVRYRWPMNGWDSDPRQKEIGRWNQLRLHDGIEGYMLRLLTSVLGWNYERSQVFLATMRNAVKDYTVHAYLEGTVVYGRKPLTPDH</sequence>
<feature type="domain" description="HMG box" evidence="5">
    <location>
        <begin position="1037"/>
        <end position="1117"/>
    </location>
</feature>
<protein>
    <recommendedName>
        <fullName evidence="9">SWIRM domain-containing protein</fullName>
    </recommendedName>
</protein>
<proteinExistence type="inferred from homology"/>
<dbReference type="InterPro" id="IPR050281">
    <property type="entry name" value="Flavin_monoamine_oxidase"/>
</dbReference>
<gene>
    <name evidence="7" type="ORF">EG327_003711</name>
</gene>
<feature type="DNA-binding region" description="HMG box" evidence="3">
    <location>
        <begin position="1037"/>
        <end position="1117"/>
    </location>
</feature>
<accession>A0A8H3ZJ20</accession>
<dbReference type="SUPFAM" id="SSF51905">
    <property type="entry name" value="FAD/NAD(P)-binding domain"/>
    <property type="match status" value="1"/>
</dbReference>
<dbReference type="PROSITE" id="PS50118">
    <property type="entry name" value="HMG_BOX_2"/>
    <property type="match status" value="1"/>
</dbReference>
<dbReference type="Pfam" id="PF13489">
    <property type="entry name" value="Methyltransf_23"/>
    <property type="match status" value="1"/>
</dbReference>
<dbReference type="InterPro" id="IPR007526">
    <property type="entry name" value="SWIRM"/>
</dbReference>
<dbReference type="SMART" id="SM00398">
    <property type="entry name" value="HMG"/>
    <property type="match status" value="1"/>
</dbReference>
<dbReference type="CDD" id="cd02440">
    <property type="entry name" value="AdoMet_MTases"/>
    <property type="match status" value="1"/>
</dbReference>
<dbReference type="Pfam" id="PF01593">
    <property type="entry name" value="Amino_oxidase"/>
    <property type="match status" value="2"/>
</dbReference>
<dbReference type="Gene3D" id="3.50.50.60">
    <property type="entry name" value="FAD/NAD(P)-binding domain"/>
    <property type="match status" value="2"/>
</dbReference>
<keyword evidence="2" id="KW-0560">Oxidoreductase</keyword>
<evidence type="ECO:0000313" key="8">
    <source>
        <dbReference type="Proteomes" id="UP000490939"/>
    </source>
</evidence>
<evidence type="ECO:0000256" key="2">
    <source>
        <dbReference type="ARBA" id="ARBA00023002"/>
    </source>
</evidence>
<evidence type="ECO:0000256" key="3">
    <source>
        <dbReference type="PROSITE-ProRule" id="PRU00267"/>
    </source>
</evidence>
<evidence type="ECO:0008006" key="9">
    <source>
        <dbReference type="Google" id="ProtNLM"/>
    </source>
</evidence>
<dbReference type="SUPFAM" id="SSF54373">
    <property type="entry name" value="FAD-linked reductases, C-terminal domain"/>
    <property type="match status" value="1"/>
</dbReference>
<dbReference type="GO" id="GO:0003682">
    <property type="term" value="F:chromatin binding"/>
    <property type="evidence" value="ECO:0007669"/>
    <property type="project" value="TreeGrafter"/>
</dbReference>
<dbReference type="GO" id="GO:0010468">
    <property type="term" value="P:regulation of gene expression"/>
    <property type="evidence" value="ECO:0007669"/>
    <property type="project" value="UniProtKB-ARBA"/>
</dbReference>
<dbReference type="GO" id="GO:0016491">
    <property type="term" value="F:oxidoreductase activity"/>
    <property type="evidence" value="ECO:0007669"/>
    <property type="project" value="UniProtKB-KW"/>
</dbReference>
<feature type="compositionally biased region" description="Polar residues" evidence="4">
    <location>
        <begin position="140"/>
        <end position="158"/>
    </location>
</feature>
<dbReference type="GO" id="GO:0003677">
    <property type="term" value="F:DNA binding"/>
    <property type="evidence" value="ECO:0007669"/>
    <property type="project" value="UniProtKB-UniRule"/>
</dbReference>
<name>A0A8H3ZJ20_VENIN</name>
<evidence type="ECO:0000259" key="6">
    <source>
        <dbReference type="PROSITE" id="PS50934"/>
    </source>
</evidence>
<feature type="region of interest" description="Disordered" evidence="4">
    <location>
        <begin position="1155"/>
        <end position="1208"/>
    </location>
</feature>
<feature type="compositionally biased region" description="Basic and acidic residues" evidence="4">
    <location>
        <begin position="182"/>
        <end position="194"/>
    </location>
</feature>
<dbReference type="PROSITE" id="PS50934">
    <property type="entry name" value="SWIRM"/>
    <property type="match status" value="1"/>
</dbReference>
<evidence type="ECO:0000256" key="1">
    <source>
        <dbReference type="ARBA" id="ARBA00005995"/>
    </source>
</evidence>
<dbReference type="InterPro" id="IPR009071">
    <property type="entry name" value="HMG_box_dom"/>
</dbReference>
<comment type="caution">
    <text evidence="7">The sequence shown here is derived from an EMBL/GenBank/DDBJ whole genome shotgun (WGS) entry which is preliminary data.</text>
</comment>
<dbReference type="EMBL" id="WNWR01000023">
    <property type="protein sequence ID" value="KAE9993701.1"/>
    <property type="molecule type" value="Genomic_DNA"/>
</dbReference>
<dbReference type="GO" id="GO:0050660">
    <property type="term" value="F:flavin adenine dinucleotide binding"/>
    <property type="evidence" value="ECO:0007669"/>
    <property type="project" value="TreeGrafter"/>
</dbReference>
<evidence type="ECO:0000259" key="5">
    <source>
        <dbReference type="PROSITE" id="PS50118"/>
    </source>
</evidence>